<evidence type="ECO:0000256" key="1">
    <source>
        <dbReference type="SAM" id="MobiDB-lite"/>
    </source>
</evidence>
<evidence type="ECO:0000313" key="3">
    <source>
        <dbReference type="Proteomes" id="UP000790347"/>
    </source>
</evidence>
<dbReference type="AlphaFoldDB" id="A0A922L558"/>
<gene>
    <name evidence="2" type="ORF">DERF_008111</name>
</gene>
<name>A0A922L558_DERFA</name>
<organism evidence="2 3">
    <name type="scientific">Dermatophagoides farinae</name>
    <name type="common">American house dust mite</name>
    <dbReference type="NCBI Taxonomy" id="6954"/>
    <lineage>
        <taxon>Eukaryota</taxon>
        <taxon>Metazoa</taxon>
        <taxon>Ecdysozoa</taxon>
        <taxon>Arthropoda</taxon>
        <taxon>Chelicerata</taxon>
        <taxon>Arachnida</taxon>
        <taxon>Acari</taxon>
        <taxon>Acariformes</taxon>
        <taxon>Sarcoptiformes</taxon>
        <taxon>Astigmata</taxon>
        <taxon>Psoroptidia</taxon>
        <taxon>Analgoidea</taxon>
        <taxon>Pyroglyphidae</taxon>
        <taxon>Dermatophagoidinae</taxon>
        <taxon>Dermatophagoides</taxon>
    </lineage>
</organism>
<proteinExistence type="predicted"/>
<accession>A0A922L558</accession>
<reference evidence="2" key="2">
    <citation type="journal article" date="2022" name="Res Sq">
        <title>Comparative Genomics Reveals Insights into the Divergent Evolution of Astigmatic Mites and Household Pest Adaptations.</title>
        <authorList>
            <person name="Xiong Q."/>
            <person name="Wan A.T.-Y."/>
            <person name="Liu X.-Y."/>
            <person name="Fung C.S.-H."/>
            <person name="Xiao X."/>
            <person name="Malainual N."/>
            <person name="Hou J."/>
            <person name="Wang L."/>
            <person name="Wang M."/>
            <person name="Yang K."/>
            <person name="Cui Y."/>
            <person name="Leung E."/>
            <person name="Nong W."/>
            <person name="Shin S.-K."/>
            <person name="Au S."/>
            <person name="Jeong K.Y."/>
            <person name="Chew F.T."/>
            <person name="Hui J."/>
            <person name="Leung T.F."/>
            <person name="Tungtrongchitr A."/>
            <person name="Zhong N."/>
            <person name="Liu Z."/>
            <person name="Tsui S."/>
        </authorList>
    </citation>
    <scope>NUCLEOTIDE SEQUENCE</scope>
    <source>
        <strain evidence="2">Derf</strain>
        <tissue evidence="2">Whole organism</tissue>
    </source>
</reference>
<comment type="caution">
    <text evidence="2">The sequence shown here is derived from an EMBL/GenBank/DDBJ whole genome shotgun (WGS) entry which is preliminary data.</text>
</comment>
<dbReference type="EMBL" id="ASGP02000003">
    <property type="protein sequence ID" value="KAH9517435.1"/>
    <property type="molecule type" value="Genomic_DNA"/>
</dbReference>
<dbReference type="Proteomes" id="UP000790347">
    <property type="component" value="Unassembled WGS sequence"/>
</dbReference>
<feature type="region of interest" description="Disordered" evidence="1">
    <location>
        <begin position="1"/>
        <end position="42"/>
    </location>
</feature>
<protein>
    <submittedName>
        <fullName evidence="2">Uncharacterized protein</fullName>
    </submittedName>
</protein>
<reference evidence="2" key="1">
    <citation type="submission" date="2013-05" db="EMBL/GenBank/DDBJ databases">
        <authorList>
            <person name="Yim A.K.Y."/>
            <person name="Chan T.F."/>
            <person name="Ji K.M."/>
            <person name="Liu X.Y."/>
            <person name="Zhou J.W."/>
            <person name="Li R.Q."/>
            <person name="Yang K.Y."/>
            <person name="Li J."/>
            <person name="Li M."/>
            <person name="Law P.T.W."/>
            <person name="Wu Y.L."/>
            <person name="Cai Z.L."/>
            <person name="Qin H."/>
            <person name="Bao Y."/>
            <person name="Leung R.K.K."/>
            <person name="Ng P.K.S."/>
            <person name="Zou J."/>
            <person name="Zhong X.J."/>
            <person name="Ran P.X."/>
            <person name="Zhong N.S."/>
            <person name="Liu Z.G."/>
            <person name="Tsui S.K.W."/>
        </authorList>
    </citation>
    <scope>NUCLEOTIDE SEQUENCE</scope>
    <source>
        <strain evidence="2">Derf</strain>
        <tissue evidence="2">Whole organism</tissue>
    </source>
</reference>
<evidence type="ECO:0000313" key="2">
    <source>
        <dbReference type="EMBL" id="KAH9517435.1"/>
    </source>
</evidence>
<feature type="non-terminal residue" evidence="2">
    <location>
        <position position="1"/>
    </location>
</feature>
<sequence length="84" mass="9749">KKKLYSRSKGKDDEAKIASHQTTTSDDDDYEPKLAKKRKEKPSKIMATIKPCDHQSIECKVCHNIPVNRLIDFGFFKFVHSFIH</sequence>
<feature type="non-terminal residue" evidence="2">
    <location>
        <position position="84"/>
    </location>
</feature>
<keyword evidence="3" id="KW-1185">Reference proteome</keyword>